<protein>
    <recommendedName>
        <fullName evidence="4">Lipoprotein</fullName>
    </recommendedName>
</protein>
<reference evidence="2 3" key="1">
    <citation type="submission" date="2019-09" db="EMBL/GenBank/DDBJ databases">
        <authorList>
            <person name="Chandra G."/>
            <person name="Truman W A."/>
        </authorList>
    </citation>
    <scope>NUCLEOTIDE SEQUENCE [LARGE SCALE GENOMIC DNA]</scope>
    <source>
        <strain evidence="2">PS918</strain>
    </source>
</reference>
<proteinExistence type="predicted"/>
<evidence type="ECO:0000256" key="1">
    <source>
        <dbReference type="SAM" id="SignalP"/>
    </source>
</evidence>
<dbReference type="EMBL" id="CABVIY010000001">
    <property type="protein sequence ID" value="VVP68043.1"/>
    <property type="molecule type" value="Genomic_DNA"/>
</dbReference>
<dbReference type="PROSITE" id="PS51257">
    <property type="entry name" value="PROKAR_LIPOPROTEIN"/>
    <property type="match status" value="1"/>
</dbReference>
<sequence length="151" mass="15915" precursor="true">MMFRHSLAAFMFCASLLGCATPSNPSVTLPLTATGQNTGQIGSVAMSDWGQQKTGFSFIISGVPNGASLPLRLNAFIYKGSCRQPGALAYDMNDQVTTERQAIRGWTFSRSAPVAMPVLLAGDYSVIVRSAATDGNGDIFCGDIPRSGSVK</sequence>
<keyword evidence="1" id="KW-0732">Signal</keyword>
<organism evidence="2 3">
    <name type="scientific">Pseudomonas fluorescens</name>
    <dbReference type="NCBI Taxonomy" id="294"/>
    <lineage>
        <taxon>Bacteria</taxon>
        <taxon>Pseudomonadati</taxon>
        <taxon>Pseudomonadota</taxon>
        <taxon>Gammaproteobacteria</taxon>
        <taxon>Pseudomonadales</taxon>
        <taxon>Pseudomonadaceae</taxon>
        <taxon>Pseudomonas</taxon>
    </lineage>
</organism>
<feature type="chain" id="PRO_5022855459" description="Lipoprotein" evidence="1">
    <location>
        <begin position="21"/>
        <end position="151"/>
    </location>
</feature>
<evidence type="ECO:0000313" key="3">
    <source>
        <dbReference type="Proteomes" id="UP000326611"/>
    </source>
</evidence>
<evidence type="ECO:0000313" key="2">
    <source>
        <dbReference type="EMBL" id="VVP68043.1"/>
    </source>
</evidence>
<dbReference type="OrthoDB" id="9133049at2"/>
<accession>A0A5E7RAH8</accession>
<dbReference type="RefSeq" id="WP_150768853.1">
    <property type="nucleotide sequence ID" value="NZ_CABVIY010000001.1"/>
</dbReference>
<name>A0A5E7RAH8_PSEFL</name>
<dbReference type="Proteomes" id="UP000326611">
    <property type="component" value="Unassembled WGS sequence"/>
</dbReference>
<gene>
    <name evidence="2" type="ORF">PS918_00673</name>
</gene>
<feature type="signal peptide" evidence="1">
    <location>
        <begin position="1"/>
        <end position="20"/>
    </location>
</feature>
<evidence type="ECO:0008006" key="4">
    <source>
        <dbReference type="Google" id="ProtNLM"/>
    </source>
</evidence>
<dbReference type="AlphaFoldDB" id="A0A5E7RAH8"/>